<accession>R9ULS1</accession>
<dbReference type="Gene3D" id="3.90.1200.10">
    <property type="match status" value="1"/>
</dbReference>
<proteinExistence type="predicted"/>
<gene>
    <name evidence="2" type="ORF">B2K_39825</name>
</gene>
<organism evidence="2 3">
    <name type="scientific">Paenibacillus mucilaginosus K02</name>
    <dbReference type="NCBI Taxonomy" id="997761"/>
    <lineage>
        <taxon>Bacteria</taxon>
        <taxon>Bacillati</taxon>
        <taxon>Bacillota</taxon>
        <taxon>Bacilli</taxon>
        <taxon>Bacillales</taxon>
        <taxon>Paenibacillaceae</taxon>
        <taxon>Paenibacillus</taxon>
    </lineage>
</organism>
<reference evidence="2 3" key="1">
    <citation type="submission" date="2013-06" db="EMBL/GenBank/DDBJ databases">
        <title>Complete genome sequence of Paenibacillus mucilaginosus K02.</title>
        <authorList>
            <person name="Xiao B."/>
            <person name="Sun L."/>
            <person name="Xiao L."/>
            <person name="Lian B."/>
        </authorList>
    </citation>
    <scope>NUCLEOTIDE SEQUENCE [LARGE SCALE GENOMIC DNA]</scope>
    <source>
        <strain evidence="2 3">K02</strain>
    </source>
</reference>
<name>R9ULS1_9BACL</name>
<dbReference type="AlphaFoldDB" id="R9ULS1"/>
<dbReference type="EMBL" id="CP003422">
    <property type="protein sequence ID" value="AGN70746.1"/>
    <property type="molecule type" value="Genomic_DNA"/>
</dbReference>
<dbReference type="Pfam" id="PF01636">
    <property type="entry name" value="APH"/>
    <property type="match status" value="1"/>
</dbReference>
<dbReference type="HOGENOM" id="CLU_044821_2_1_9"/>
<evidence type="ECO:0000313" key="2">
    <source>
        <dbReference type="EMBL" id="AGN70746.1"/>
    </source>
</evidence>
<evidence type="ECO:0000259" key="1">
    <source>
        <dbReference type="Pfam" id="PF01636"/>
    </source>
</evidence>
<dbReference type="InterPro" id="IPR011009">
    <property type="entry name" value="Kinase-like_dom_sf"/>
</dbReference>
<evidence type="ECO:0000313" key="3">
    <source>
        <dbReference type="Proteomes" id="UP000007392"/>
    </source>
</evidence>
<sequence>MAYGRQAALKALQEYDLAWEEIRFQAFSETCTFVITTWQKGTCLLRIHPGTDRKAVEAEPACLELWGAGLDVPLPQGMTAPSGERAVSIELEDGHCCSASLMRWVEGAPASGRLTREQIIREGVLLAKLYKASQDAGLTGHPDRPVWGEDSFREAVSRLEAFHECFLSEAEFELYRAAAERIVSWIGRLEKHPAAYGFVHGDLHQGSIVFDGEEPRTIDFGRCGSGLYL</sequence>
<protein>
    <recommendedName>
        <fullName evidence="1">Aminoglycoside phosphotransferase domain-containing protein</fullName>
    </recommendedName>
</protein>
<dbReference type="Proteomes" id="UP000007392">
    <property type="component" value="Chromosome"/>
</dbReference>
<dbReference type="SUPFAM" id="SSF56112">
    <property type="entry name" value="Protein kinase-like (PK-like)"/>
    <property type="match status" value="1"/>
</dbReference>
<dbReference type="KEGG" id="pmw:B2K_39825"/>
<dbReference type="InterPro" id="IPR002575">
    <property type="entry name" value="Aminoglycoside_PTrfase"/>
</dbReference>
<feature type="domain" description="Aminoglycoside phosphotransferase" evidence="1">
    <location>
        <begin position="32"/>
        <end position="227"/>
    </location>
</feature>